<keyword evidence="2" id="KW-1185">Reference proteome</keyword>
<reference evidence="1 2" key="1">
    <citation type="journal article" date="2014" name="Genome Biol. Evol.">
        <title>The secreted proteins of Achlya hypogyna and Thraustotheca clavata identify the ancestral oomycete secretome and reveal gene acquisitions by horizontal gene transfer.</title>
        <authorList>
            <person name="Misner I."/>
            <person name="Blouin N."/>
            <person name="Leonard G."/>
            <person name="Richards T.A."/>
            <person name="Lane C.E."/>
        </authorList>
    </citation>
    <scope>NUCLEOTIDE SEQUENCE [LARGE SCALE GENOMIC DNA]</scope>
    <source>
        <strain evidence="1 2">ATCC 34112</strain>
    </source>
</reference>
<protein>
    <submittedName>
        <fullName evidence="1">Uncharacterized protein</fullName>
    </submittedName>
</protein>
<accession>A0A1V9YZT2</accession>
<dbReference type="EMBL" id="JNBS01002442">
    <property type="protein sequence ID" value="OQR91255.1"/>
    <property type="molecule type" value="Genomic_DNA"/>
</dbReference>
<comment type="caution">
    <text evidence="1">The sequence shown here is derived from an EMBL/GenBank/DDBJ whole genome shotgun (WGS) entry which is preliminary data.</text>
</comment>
<dbReference type="OrthoDB" id="59685at2759"/>
<dbReference type="Proteomes" id="UP000243217">
    <property type="component" value="Unassembled WGS sequence"/>
</dbReference>
<sequence>MKSHPTLDNTDLNLMIFTNCNVPFRNLLSTTTMVIYYTQHKNTVMEKLLGIRSKTFAMDVDASNGYFTCMNTNTKYSIDSILDAQWTDEKYLKLRIQHNGTIVKQTLVFESHMDLSCFLMELGLQPAVNKKNGHVRHGSYSDTNYTAPRHYRRSIYSTILIFDTHGQVLGHVHCSSMTERFYGFRYEIFGKNDDIVAAIKDKAVRNGCFGWVQISSFDSVVGEIRCNKIQGQSTHKWLKATWQSQVFVYDSTKIRFHFTSFRHLDPSRRTCFTTPPHSCNGTRVNTERDEL</sequence>
<dbReference type="AlphaFoldDB" id="A0A1V9YZT2"/>
<proteinExistence type="predicted"/>
<evidence type="ECO:0000313" key="2">
    <source>
        <dbReference type="Proteomes" id="UP000243217"/>
    </source>
</evidence>
<name>A0A1V9YZT2_9STRA</name>
<evidence type="ECO:0000313" key="1">
    <source>
        <dbReference type="EMBL" id="OQR91255.1"/>
    </source>
</evidence>
<organism evidence="1 2">
    <name type="scientific">Thraustotheca clavata</name>
    <dbReference type="NCBI Taxonomy" id="74557"/>
    <lineage>
        <taxon>Eukaryota</taxon>
        <taxon>Sar</taxon>
        <taxon>Stramenopiles</taxon>
        <taxon>Oomycota</taxon>
        <taxon>Saprolegniomycetes</taxon>
        <taxon>Saprolegniales</taxon>
        <taxon>Achlyaceae</taxon>
        <taxon>Thraustotheca</taxon>
    </lineage>
</organism>
<gene>
    <name evidence="1" type="ORF">THRCLA_22479</name>
</gene>